<dbReference type="PANTHER" id="PTHR43806">
    <property type="entry name" value="PEPTIDASE S8"/>
    <property type="match status" value="1"/>
</dbReference>
<evidence type="ECO:0000256" key="4">
    <source>
        <dbReference type="ARBA" id="ARBA00022825"/>
    </source>
</evidence>
<dbReference type="GO" id="GO:0004252">
    <property type="term" value="F:serine-type endopeptidase activity"/>
    <property type="evidence" value="ECO:0007669"/>
    <property type="project" value="UniProtKB-UniRule"/>
</dbReference>
<dbReference type="Proteomes" id="UP000547674">
    <property type="component" value="Unassembled WGS sequence"/>
</dbReference>
<dbReference type="Gene3D" id="3.40.50.200">
    <property type="entry name" value="Peptidase S8/S53 domain"/>
    <property type="match status" value="1"/>
</dbReference>
<dbReference type="InterPro" id="IPR050131">
    <property type="entry name" value="Peptidase_S8_subtilisin-like"/>
</dbReference>
<evidence type="ECO:0000256" key="5">
    <source>
        <dbReference type="PROSITE-ProRule" id="PRU01240"/>
    </source>
</evidence>
<dbReference type="EMBL" id="JABDJR010000141">
    <property type="protein sequence ID" value="NNF05846.1"/>
    <property type="molecule type" value="Genomic_DNA"/>
</dbReference>
<feature type="domain" description="Peptidase S8/S53" evidence="6">
    <location>
        <begin position="158"/>
        <end position="439"/>
    </location>
</feature>
<reference evidence="8 9" key="1">
    <citation type="submission" date="2020-03" db="EMBL/GenBank/DDBJ databases">
        <title>Metabolic flexibility allows generalist bacteria to become dominant in a frequently disturbed ecosystem.</title>
        <authorList>
            <person name="Chen Y.-J."/>
            <person name="Leung P.M."/>
            <person name="Bay S.K."/>
            <person name="Hugenholtz P."/>
            <person name="Kessler A.J."/>
            <person name="Shelley G."/>
            <person name="Waite D.W."/>
            <person name="Cook P.L."/>
            <person name="Greening C."/>
        </authorList>
    </citation>
    <scope>NUCLEOTIDE SEQUENCE [LARGE SCALE GENOMIC DNA]</scope>
    <source>
        <strain evidence="8">SS_bin_28</strain>
    </source>
</reference>
<proteinExistence type="inferred from homology"/>
<comment type="similarity">
    <text evidence="1 5">Belongs to the peptidase S8 family.</text>
</comment>
<evidence type="ECO:0000313" key="9">
    <source>
        <dbReference type="Proteomes" id="UP000547674"/>
    </source>
</evidence>
<dbReference type="Pfam" id="PF18962">
    <property type="entry name" value="Por_Secre_tail"/>
    <property type="match status" value="1"/>
</dbReference>
<keyword evidence="4 5" id="KW-0720">Serine protease</keyword>
<dbReference type="SUPFAM" id="SSF69318">
    <property type="entry name" value="Integrin alpha N-terminal domain"/>
    <property type="match status" value="1"/>
</dbReference>
<accession>A0A7Y2E641</accession>
<dbReference type="SUPFAM" id="SSF52743">
    <property type="entry name" value="Subtilisin-like"/>
    <property type="match status" value="1"/>
</dbReference>
<evidence type="ECO:0000259" key="6">
    <source>
        <dbReference type="Pfam" id="PF00082"/>
    </source>
</evidence>
<comment type="caution">
    <text evidence="8">The sequence shown here is derived from an EMBL/GenBank/DDBJ whole genome shotgun (WGS) entry which is preliminary data.</text>
</comment>
<keyword evidence="3 5" id="KW-0378">Hydrolase</keyword>
<dbReference type="InterPro" id="IPR026444">
    <property type="entry name" value="Secre_tail"/>
</dbReference>
<feature type="domain" description="Secretion system C-terminal sorting" evidence="7">
    <location>
        <begin position="1263"/>
        <end position="1330"/>
    </location>
</feature>
<name>A0A7Y2E641_UNCEI</name>
<evidence type="ECO:0000256" key="1">
    <source>
        <dbReference type="ARBA" id="ARBA00011073"/>
    </source>
</evidence>
<sequence length="1338" mass="144358">MPAIFSLSSTPALAQDHWTPGEVLVWFEAEVRQAKAGATAGEQAFALEELSRRAGVRFTSETAINGTGASVLQFSSQRDVADVMARLESDPSVIRVTPNHLIRLSKATTLEIPPDEREKLFSPRSDVAQVDAPNDSLIGSQPELRERNVFQAWETTRGEGVVLAIIDTGIELTHPDLRDRLTVNEAEANGQEGIDDDENGYIDDIHGYDFTDAPSLPGIGDYLDRDGDPTDDEGHGTAVAGVAVATHNNQVGIAGVAPEAKILSLRAGLRTRLPFLPAVLQEDDAAAAIVYAADQGAHIINLSWGDVVDAAVVREAVRYANERGCLVIASSGNENNTNAFFPAAVPGVLSVGATNGSDRAFFSSYGPDLAVAAPGFALMTTDLDGTYARYSGTSFSAPFTAGVAALIWSIHPEWTAEQVGWQLKLSANQDSWSETLGWGIVDALEAVADVNPPPVVAIDRVAPVSQGFWQVEGSVAGTSLDQWTLETPGEEENAEPFFTSSLQRVHEFLGSWIPPLETKSEVVLRLSGEFRGYPELFVQTRLYLSSPETPADLNLEPVVVSRPQQTPAYGLLATWSTENLQQGRVLLPDQTFGEAFAEEVIFGRSHSILVPGPIDPGEQNVEIYSRIPHVGDIQLVATTQVVMPENEVGIPVQWMTSPAGTPLSKSVDIDKDGLPEVLVEGPLDSSFYGKVQWYELGSGPDIPITNLAEASYRGIPRDVGDTNGNDRPEILVFRITGWEVYESPPSGGFPTRLRHVSSTTNELPLGFASFETGGALLMARENNFIALDGNKDFSEIGSAHVGDGNEMKLGGAWRTRPGTSTVDAWIPGRGKVLYWFSVSPSEVVLEDTIELPVELAGDMAVYEDAGTPFLLTLEVDPPELSDEGSLEKSVTRVRRWSWDGTELRQVASIAFSGLREANRLQLEIVDNEAFLFLQDQMHRLDLSDGGITWKGQIYEGQTLDRFVVVSRANDQDRVVWQGTPEDGLIASLAQGMQVPAGSPLVVSKAREVADASIELTLDRLPDACGEGFLQRVSSGDTVTVVEDVTGAYVDTLSIGIEATYQRFGNSCASPPLGLVTWLSRPSLTWDGGNQIRIKLNPGLGSETGLVTLVEQGETYAPLSVSLNEKREVIRIEMPLGANPDHLWLDGARNENGLPVGGGPRLELMVPPKPTVSEVVIQAVAYNPGLPRPTLSVLFNRELDCEMAIQVTPHVELSGNTTGGRTVIEYELSGPLPSGVYEVSVHPECDSSGGLGKTASFFVGSFAYPNPVRQGVPLRLTAPREEVAKVFLFDVRGQKIREFSDQVLSEGIPTSDLAPGLYLLGIQNADGKMSKLEKVAVIR</sequence>
<dbReference type="PROSITE" id="PS00138">
    <property type="entry name" value="SUBTILASE_SER"/>
    <property type="match status" value="1"/>
</dbReference>
<dbReference type="PANTHER" id="PTHR43806:SF11">
    <property type="entry name" value="CEREVISIN-RELATED"/>
    <property type="match status" value="1"/>
</dbReference>
<feature type="active site" description="Charge relay system" evidence="5">
    <location>
        <position position="235"/>
    </location>
</feature>
<dbReference type="InterPro" id="IPR023828">
    <property type="entry name" value="Peptidase_S8_Ser-AS"/>
</dbReference>
<feature type="active site" description="Charge relay system" evidence="5">
    <location>
        <position position="394"/>
    </location>
</feature>
<dbReference type="NCBIfam" id="TIGR04183">
    <property type="entry name" value="Por_Secre_tail"/>
    <property type="match status" value="1"/>
</dbReference>
<dbReference type="InterPro" id="IPR000209">
    <property type="entry name" value="Peptidase_S8/S53_dom"/>
</dbReference>
<feature type="active site" description="Charge relay system" evidence="5">
    <location>
        <position position="167"/>
    </location>
</feature>
<evidence type="ECO:0000313" key="8">
    <source>
        <dbReference type="EMBL" id="NNF05846.1"/>
    </source>
</evidence>
<dbReference type="InterPro" id="IPR036852">
    <property type="entry name" value="Peptidase_S8/S53_dom_sf"/>
</dbReference>
<dbReference type="GO" id="GO:0006508">
    <property type="term" value="P:proteolysis"/>
    <property type="evidence" value="ECO:0007669"/>
    <property type="project" value="UniProtKB-KW"/>
</dbReference>
<protein>
    <submittedName>
        <fullName evidence="8">S8 family serine peptidase</fullName>
    </submittedName>
</protein>
<dbReference type="PROSITE" id="PS00137">
    <property type="entry name" value="SUBTILASE_HIS"/>
    <property type="match status" value="1"/>
</dbReference>
<dbReference type="PROSITE" id="PS51892">
    <property type="entry name" value="SUBTILASE"/>
    <property type="match status" value="1"/>
</dbReference>
<evidence type="ECO:0000259" key="7">
    <source>
        <dbReference type="Pfam" id="PF18962"/>
    </source>
</evidence>
<dbReference type="InterPro" id="IPR028994">
    <property type="entry name" value="Integrin_alpha_N"/>
</dbReference>
<evidence type="ECO:0000256" key="3">
    <source>
        <dbReference type="ARBA" id="ARBA00022801"/>
    </source>
</evidence>
<dbReference type="Pfam" id="PF00082">
    <property type="entry name" value="Peptidase_S8"/>
    <property type="match status" value="1"/>
</dbReference>
<organism evidence="8 9">
    <name type="scientific">Eiseniibacteriota bacterium</name>
    <dbReference type="NCBI Taxonomy" id="2212470"/>
    <lineage>
        <taxon>Bacteria</taxon>
        <taxon>Candidatus Eiseniibacteriota</taxon>
    </lineage>
</organism>
<dbReference type="InterPro" id="IPR022398">
    <property type="entry name" value="Peptidase_S8_His-AS"/>
</dbReference>
<dbReference type="InterPro" id="IPR015500">
    <property type="entry name" value="Peptidase_S8_subtilisin-rel"/>
</dbReference>
<dbReference type="PRINTS" id="PR00723">
    <property type="entry name" value="SUBTILISIN"/>
</dbReference>
<evidence type="ECO:0000256" key="2">
    <source>
        <dbReference type="ARBA" id="ARBA00022670"/>
    </source>
</evidence>
<keyword evidence="2 5" id="KW-0645">Protease</keyword>
<gene>
    <name evidence="8" type="ORF">HKN21_03735</name>
</gene>